<comment type="subcellular location">
    <subcellularLocation>
        <location evidence="1">Cytoplasm</location>
        <location evidence="1">Cytosol</location>
    </subcellularLocation>
</comment>
<keyword evidence="3" id="KW-0963">Cytoplasm</keyword>
<comment type="similarity">
    <text evidence="2">Belongs to the FliS family.</text>
</comment>
<evidence type="ECO:0000256" key="1">
    <source>
        <dbReference type="ARBA" id="ARBA00004514"/>
    </source>
</evidence>
<keyword evidence="7" id="KW-1185">Reference proteome</keyword>
<name>A0A4R2THS9_9FIRM</name>
<evidence type="ECO:0000313" key="7">
    <source>
        <dbReference type="Proteomes" id="UP000295504"/>
    </source>
</evidence>
<reference evidence="6 7" key="1">
    <citation type="submission" date="2019-03" db="EMBL/GenBank/DDBJ databases">
        <title>Genomic Encyclopedia of Type Strains, Phase IV (KMG-IV): sequencing the most valuable type-strain genomes for metagenomic binning, comparative biology and taxonomic classification.</title>
        <authorList>
            <person name="Goeker M."/>
        </authorList>
    </citation>
    <scope>NUCLEOTIDE SEQUENCE [LARGE SCALE GENOMIC DNA]</scope>
    <source>
        <strain evidence="6 7">DSM 100013</strain>
    </source>
</reference>
<dbReference type="EMBL" id="SLYC01000022">
    <property type="protein sequence ID" value="TCQ01827.1"/>
    <property type="molecule type" value="Genomic_DNA"/>
</dbReference>
<gene>
    <name evidence="6" type="ORF">EDD79_102225</name>
</gene>
<evidence type="ECO:0000256" key="2">
    <source>
        <dbReference type="ARBA" id="ARBA00008787"/>
    </source>
</evidence>
<dbReference type="GO" id="GO:0044780">
    <property type="term" value="P:bacterial-type flagellum assembly"/>
    <property type="evidence" value="ECO:0007669"/>
    <property type="project" value="InterPro"/>
</dbReference>
<dbReference type="Gene3D" id="1.20.120.340">
    <property type="entry name" value="Flagellar protein FliS"/>
    <property type="match status" value="1"/>
</dbReference>
<keyword evidence="6" id="KW-0282">Flagellum</keyword>
<dbReference type="PANTHER" id="PTHR34773:SF1">
    <property type="entry name" value="FLAGELLAR SECRETION CHAPERONE FLIS"/>
    <property type="match status" value="1"/>
</dbReference>
<sequence length="155" mass="17255">MIEKEYLASRVAQANPAQLVEIVFEGLLDTINEAIVSIKDNDENKLKKSVYKAREIIAELLSTVQGQSEIAQNLKSMYIFLNKLITEGEIERDIEKLEKAVKIVNPLYEAWGELGAKEVAVATENKGPSIVAGVTYGKGQLNDYVVNNEARWEKG</sequence>
<evidence type="ECO:0000256" key="4">
    <source>
        <dbReference type="ARBA" id="ARBA00022795"/>
    </source>
</evidence>
<protein>
    <submittedName>
        <fullName evidence="6">Flagellar protein FliS</fullName>
    </submittedName>
</protein>
<dbReference type="CDD" id="cd16098">
    <property type="entry name" value="FliS"/>
    <property type="match status" value="1"/>
</dbReference>
<accession>A0A4R2THS9</accession>
<keyword evidence="4" id="KW-1005">Bacterial flagellum biogenesis</keyword>
<keyword evidence="6" id="KW-0969">Cilium</keyword>
<dbReference type="Proteomes" id="UP000295504">
    <property type="component" value="Unassembled WGS sequence"/>
</dbReference>
<dbReference type="RefSeq" id="WP_132848723.1">
    <property type="nucleotide sequence ID" value="NZ_CP058648.1"/>
</dbReference>
<dbReference type="InterPro" id="IPR036584">
    <property type="entry name" value="FliS_sf"/>
</dbReference>
<organism evidence="6 7">
    <name type="scientific">Serpentinicella alkaliphila</name>
    <dbReference type="NCBI Taxonomy" id="1734049"/>
    <lineage>
        <taxon>Bacteria</taxon>
        <taxon>Bacillati</taxon>
        <taxon>Bacillota</taxon>
        <taxon>Clostridia</taxon>
        <taxon>Peptostreptococcales</taxon>
        <taxon>Natronincolaceae</taxon>
        <taxon>Serpentinicella</taxon>
    </lineage>
</organism>
<evidence type="ECO:0000256" key="3">
    <source>
        <dbReference type="ARBA" id="ARBA00022490"/>
    </source>
</evidence>
<dbReference type="NCBIfam" id="TIGR00208">
    <property type="entry name" value="fliS"/>
    <property type="match status" value="1"/>
</dbReference>
<dbReference type="GO" id="GO:0071973">
    <property type="term" value="P:bacterial-type flagellum-dependent cell motility"/>
    <property type="evidence" value="ECO:0007669"/>
    <property type="project" value="TreeGrafter"/>
</dbReference>
<comment type="caution">
    <text evidence="6">The sequence shown here is derived from an EMBL/GenBank/DDBJ whole genome shotgun (WGS) entry which is preliminary data.</text>
</comment>
<keyword evidence="6" id="KW-0966">Cell projection</keyword>
<keyword evidence="5" id="KW-0143">Chaperone</keyword>
<dbReference type="OrthoDB" id="1767099at2"/>
<dbReference type="SUPFAM" id="SSF101116">
    <property type="entry name" value="Flagellar export chaperone FliS"/>
    <property type="match status" value="1"/>
</dbReference>
<evidence type="ECO:0000256" key="5">
    <source>
        <dbReference type="ARBA" id="ARBA00023186"/>
    </source>
</evidence>
<dbReference type="GO" id="GO:0005829">
    <property type="term" value="C:cytosol"/>
    <property type="evidence" value="ECO:0007669"/>
    <property type="project" value="UniProtKB-SubCell"/>
</dbReference>
<proteinExistence type="inferred from homology"/>
<dbReference type="PANTHER" id="PTHR34773">
    <property type="entry name" value="FLAGELLAR SECRETION CHAPERONE FLIS"/>
    <property type="match status" value="1"/>
</dbReference>
<dbReference type="Pfam" id="PF02561">
    <property type="entry name" value="FliS"/>
    <property type="match status" value="1"/>
</dbReference>
<evidence type="ECO:0000313" key="6">
    <source>
        <dbReference type="EMBL" id="TCQ01827.1"/>
    </source>
</evidence>
<dbReference type="AlphaFoldDB" id="A0A4R2THS9"/>
<dbReference type="InterPro" id="IPR003713">
    <property type="entry name" value="FliS"/>
</dbReference>